<evidence type="ECO:0008006" key="6">
    <source>
        <dbReference type="Google" id="ProtNLM"/>
    </source>
</evidence>
<reference evidence="4" key="1">
    <citation type="submission" date="2021-03" db="EMBL/GenBank/DDBJ databases">
        <title>Antimicrobial resistance genes in bacteria isolated from Japanese honey, and their potential for conferring macrolide and lincosamide resistance in the American foulbrood pathogen Paenibacillus larvae.</title>
        <authorList>
            <person name="Okamoto M."/>
            <person name="Kumagai M."/>
            <person name="Kanamori H."/>
            <person name="Takamatsu D."/>
        </authorList>
    </citation>
    <scope>NUCLEOTIDE SEQUENCE</scope>
    <source>
        <strain evidence="4">J41TS4</strain>
    </source>
</reference>
<dbReference type="InterPro" id="IPR048447">
    <property type="entry name" value="DUF1980_C"/>
</dbReference>
<gene>
    <name evidence="4" type="ORF">J41TS4_05950</name>
</gene>
<feature type="domain" description="DUF1980" evidence="2">
    <location>
        <begin position="14"/>
        <end position="122"/>
    </location>
</feature>
<keyword evidence="1" id="KW-0812">Transmembrane</keyword>
<dbReference type="AlphaFoldDB" id="A0A919Y272"/>
<evidence type="ECO:0000256" key="1">
    <source>
        <dbReference type="SAM" id="Phobius"/>
    </source>
</evidence>
<comment type="caution">
    <text evidence="4">The sequence shown here is derived from an EMBL/GenBank/DDBJ whole genome shotgun (WGS) entry which is preliminary data.</text>
</comment>
<dbReference type="EMBL" id="BORS01000002">
    <property type="protein sequence ID" value="GIO40837.1"/>
    <property type="molecule type" value="Genomic_DNA"/>
</dbReference>
<evidence type="ECO:0000259" key="3">
    <source>
        <dbReference type="Pfam" id="PF21537"/>
    </source>
</evidence>
<feature type="transmembrane region" description="Helical" evidence="1">
    <location>
        <begin position="87"/>
        <end position="107"/>
    </location>
</feature>
<dbReference type="NCBIfam" id="TIGR03943">
    <property type="entry name" value="TIGR03943 family putative permease subunit"/>
    <property type="match status" value="1"/>
</dbReference>
<dbReference type="PANTHER" id="PTHR40047">
    <property type="entry name" value="UPF0703 PROTEIN YCGQ"/>
    <property type="match status" value="1"/>
</dbReference>
<feature type="transmembrane region" description="Helical" evidence="1">
    <location>
        <begin position="49"/>
        <end position="66"/>
    </location>
</feature>
<organism evidence="4 5">
    <name type="scientific">Paenibacillus apis</name>
    <dbReference type="NCBI Taxonomy" id="1792174"/>
    <lineage>
        <taxon>Bacteria</taxon>
        <taxon>Bacillati</taxon>
        <taxon>Bacillota</taxon>
        <taxon>Bacilli</taxon>
        <taxon>Bacillales</taxon>
        <taxon>Paenibacillaceae</taxon>
        <taxon>Paenibacillus</taxon>
    </lineage>
</organism>
<dbReference type="InterPro" id="IPR052955">
    <property type="entry name" value="UPF0703_membrane_permease"/>
</dbReference>
<dbReference type="Pfam" id="PF09323">
    <property type="entry name" value="DUF1980"/>
    <property type="match status" value="1"/>
</dbReference>
<proteinExistence type="predicted"/>
<sequence>MKNQQRATVLHHVVRTVILLGLAVYIAFLVESDTLQLYIGIRIRPLVKLSSIVVYALAVIQGFIAYRAYRGSIIECDCCSGAKEKSWFQSGFLYAMLALPLLLGFLLPDTVLGGSFASKKGMILGASTTPNLGAMYAQQQSAISGDTAGNISDDAVGNISNDAVGSAEGSINHESPDTSLSADFGETATPGELIATDGASGISADPVFIGADAFEQELAVLAERLYAQPVIEVKTDIYMEILTTIVTFQEQFAGKEIELTGFVYREKNLDKNQLVVGRIAVQCCTADATPYGVLTEFPEASGFADDTWVRLKGTLGQTQYNGNTIIKVDVTESEVIPAPDNPYIYPNFDFLDVSIP</sequence>
<evidence type="ECO:0000259" key="2">
    <source>
        <dbReference type="Pfam" id="PF09323"/>
    </source>
</evidence>
<accession>A0A919Y272</accession>
<protein>
    <recommendedName>
        <fullName evidence="6">TIGR03943 family protein</fullName>
    </recommendedName>
</protein>
<evidence type="ECO:0000313" key="4">
    <source>
        <dbReference type="EMBL" id="GIO40837.1"/>
    </source>
</evidence>
<dbReference type="PANTHER" id="PTHR40047:SF1">
    <property type="entry name" value="UPF0703 PROTEIN YCGQ"/>
    <property type="match status" value="1"/>
</dbReference>
<dbReference type="InterPro" id="IPR015402">
    <property type="entry name" value="DUF1980"/>
</dbReference>
<dbReference type="InterPro" id="IPR048493">
    <property type="entry name" value="DUF1980_N"/>
</dbReference>
<evidence type="ECO:0000313" key="5">
    <source>
        <dbReference type="Proteomes" id="UP000678895"/>
    </source>
</evidence>
<dbReference type="Proteomes" id="UP000678895">
    <property type="component" value="Unassembled WGS sequence"/>
</dbReference>
<feature type="domain" description="DUF1980" evidence="3">
    <location>
        <begin position="211"/>
        <end position="346"/>
    </location>
</feature>
<feature type="transmembrane region" description="Helical" evidence="1">
    <location>
        <begin position="12"/>
        <end position="29"/>
    </location>
</feature>
<keyword evidence="1" id="KW-1133">Transmembrane helix</keyword>
<keyword evidence="5" id="KW-1185">Reference proteome</keyword>
<dbReference type="Pfam" id="PF21537">
    <property type="entry name" value="DUF1980_C"/>
    <property type="match status" value="1"/>
</dbReference>
<dbReference type="RefSeq" id="WP_301624770.1">
    <property type="nucleotide sequence ID" value="NZ_BORS01000002.1"/>
</dbReference>
<name>A0A919Y272_9BACL</name>
<keyword evidence="1" id="KW-0472">Membrane</keyword>